<gene>
    <name evidence="3" type="ORF">NHX12_024328</name>
</gene>
<feature type="non-terminal residue" evidence="3">
    <location>
        <position position="1"/>
    </location>
</feature>
<evidence type="ECO:0000259" key="2">
    <source>
        <dbReference type="PROSITE" id="PS50060"/>
    </source>
</evidence>
<protein>
    <recommendedName>
        <fullName evidence="2">MAM domain-containing protein</fullName>
    </recommendedName>
</protein>
<keyword evidence="4" id="KW-1185">Reference proteome</keyword>
<organism evidence="3 4">
    <name type="scientific">Muraenolepis orangiensis</name>
    <name type="common">Patagonian moray cod</name>
    <dbReference type="NCBI Taxonomy" id="630683"/>
    <lineage>
        <taxon>Eukaryota</taxon>
        <taxon>Metazoa</taxon>
        <taxon>Chordata</taxon>
        <taxon>Craniata</taxon>
        <taxon>Vertebrata</taxon>
        <taxon>Euteleostomi</taxon>
        <taxon>Actinopterygii</taxon>
        <taxon>Neopterygii</taxon>
        <taxon>Teleostei</taxon>
        <taxon>Neoteleostei</taxon>
        <taxon>Acanthomorphata</taxon>
        <taxon>Zeiogadaria</taxon>
        <taxon>Gadariae</taxon>
        <taxon>Gadiformes</taxon>
        <taxon>Muraenolepidoidei</taxon>
        <taxon>Muraenolepididae</taxon>
        <taxon>Muraenolepis</taxon>
    </lineage>
</organism>
<accession>A0A9Q0ENX8</accession>
<dbReference type="Proteomes" id="UP001148018">
    <property type="component" value="Unassembled WGS sequence"/>
</dbReference>
<name>A0A9Q0ENX8_9TELE</name>
<reference evidence="3" key="1">
    <citation type="submission" date="2022-07" db="EMBL/GenBank/DDBJ databases">
        <title>Chromosome-level genome of Muraenolepis orangiensis.</title>
        <authorList>
            <person name="Kim J."/>
        </authorList>
    </citation>
    <scope>NUCLEOTIDE SEQUENCE</scope>
    <source>
        <strain evidence="3">KU_S4_2022</strain>
        <tissue evidence="3">Muscle</tissue>
    </source>
</reference>
<evidence type="ECO:0000313" key="4">
    <source>
        <dbReference type="Proteomes" id="UP001148018"/>
    </source>
</evidence>
<feature type="region of interest" description="Disordered" evidence="1">
    <location>
        <begin position="1"/>
        <end position="20"/>
    </location>
</feature>
<evidence type="ECO:0000256" key="1">
    <source>
        <dbReference type="SAM" id="MobiDB-lite"/>
    </source>
</evidence>
<sequence length="114" mass="12795">APGNREPAWGLGKGERGGGRVGGCTFDEDSDASLCDYRQGQEDDFDWQLIRTYSLPHATPDLLRGRPPYSILQVLEESTRIQLTVTGETKSFMTIVMKLERDKRADEDEGKSHH</sequence>
<dbReference type="AlphaFoldDB" id="A0A9Q0ENX8"/>
<dbReference type="GO" id="GO:0016020">
    <property type="term" value="C:membrane"/>
    <property type="evidence" value="ECO:0007669"/>
    <property type="project" value="InterPro"/>
</dbReference>
<dbReference type="OrthoDB" id="8934511at2759"/>
<dbReference type="PROSITE" id="PS50060">
    <property type="entry name" value="MAM_2"/>
    <property type="match status" value="1"/>
</dbReference>
<evidence type="ECO:0000313" key="3">
    <source>
        <dbReference type="EMBL" id="KAJ3609818.1"/>
    </source>
</evidence>
<feature type="domain" description="MAM" evidence="2">
    <location>
        <begin position="22"/>
        <end position="61"/>
    </location>
</feature>
<dbReference type="InterPro" id="IPR000998">
    <property type="entry name" value="MAM_dom"/>
</dbReference>
<comment type="caution">
    <text evidence="3">The sequence shown here is derived from an EMBL/GenBank/DDBJ whole genome shotgun (WGS) entry which is preliminary data.</text>
</comment>
<dbReference type="EMBL" id="JANIIK010000039">
    <property type="protein sequence ID" value="KAJ3609818.1"/>
    <property type="molecule type" value="Genomic_DNA"/>
</dbReference>
<proteinExistence type="predicted"/>